<keyword evidence="4" id="KW-1185">Reference proteome</keyword>
<proteinExistence type="predicted"/>
<feature type="signal peptide" evidence="2">
    <location>
        <begin position="1"/>
        <end position="16"/>
    </location>
</feature>
<feature type="chain" id="PRO_5042987199" description="Extracellular membrane protein CFEM domain-containing protein" evidence="2">
    <location>
        <begin position="17"/>
        <end position="650"/>
    </location>
</feature>
<keyword evidence="2" id="KW-0732">Signal</keyword>
<gene>
    <name evidence="3" type="ORF">N656DRAFT_764305</name>
</gene>
<comment type="caution">
    <text evidence="3">The sequence shown here is derived from an EMBL/GenBank/DDBJ whole genome shotgun (WGS) entry which is preliminary data.</text>
</comment>
<dbReference type="RefSeq" id="XP_064674555.1">
    <property type="nucleotide sequence ID" value="XM_064813319.1"/>
</dbReference>
<dbReference type="AlphaFoldDB" id="A0AAN6TM44"/>
<evidence type="ECO:0008006" key="5">
    <source>
        <dbReference type="Google" id="ProtNLM"/>
    </source>
</evidence>
<reference evidence="3" key="2">
    <citation type="submission" date="2023-05" db="EMBL/GenBank/DDBJ databases">
        <authorList>
            <consortium name="Lawrence Berkeley National Laboratory"/>
            <person name="Steindorff A."/>
            <person name="Hensen N."/>
            <person name="Bonometti L."/>
            <person name="Westerberg I."/>
            <person name="Brannstrom I.O."/>
            <person name="Guillou S."/>
            <person name="Cros-Aarteil S."/>
            <person name="Calhoun S."/>
            <person name="Haridas S."/>
            <person name="Kuo A."/>
            <person name="Mondo S."/>
            <person name="Pangilinan J."/>
            <person name="Riley R."/>
            <person name="Labutti K."/>
            <person name="Andreopoulos B."/>
            <person name="Lipzen A."/>
            <person name="Chen C."/>
            <person name="Yanf M."/>
            <person name="Daum C."/>
            <person name="Ng V."/>
            <person name="Clum A."/>
            <person name="Ohm R."/>
            <person name="Martin F."/>
            <person name="Silar P."/>
            <person name="Natvig D."/>
            <person name="Lalanne C."/>
            <person name="Gautier V."/>
            <person name="Ament-Velasquez S.L."/>
            <person name="Kruys A."/>
            <person name="Hutchinson M.I."/>
            <person name="Powell A.J."/>
            <person name="Barry K."/>
            <person name="Miller A.N."/>
            <person name="Grigoriev I.V."/>
            <person name="Debuchy R."/>
            <person name="Gladieux P."/>
            <person name="Thoren M.H."/>
            <person name="Johannesson H."/>
        </authorList>
    </citation>
    <scope>NUCLEOTIDE SEQUENCE</scope>
    <source>
        <strain evidence="3">CBS 508.74</strain>
    </source>
</reference>
<evidence type="ECO:0000256" key="2">
    <source>
        <dbReference type="SAM" id="SignalP"/>
    </source>
</evidence>
<sequence>MKTFVPILALAAGVTATFHNAPPFTCPGNTDNKCTDKQKPGFSWDDLDFGDFFDYNGFTFSGWKCEDQGGSKGGRFAPRTFKKVIGGTCTSDKKKSPSFGCGASIDKFSLGSIHVKPEFDCDLEFHYDMPDGSTCKHRSPCKKSGTTVVNRQCGGAKNVTIIYPPQPNKPKPSCSIQVPTISFDCSTASSTKTKPPKTSTTKTTPPSTTAATTTTEVKSSTTSAKGSSSTGPSETKPTTTSPKPTGGSSTASETSTAPVQGSTTTTVSPGVSTTSASSAAESSTTSASSAAESSTSQAPSSGVSSTSSDTLPATTATTTKIIVTSSMSTSTIFTTSTSTITQCAPTVSSCPGNSSVVTTVVTIAVSTTICPVTQTLTSIETNTIVPGTSVASSTTLGAGSSTTQAPSGTVVVPGTSGIATSVKPVETLPCPNVVPSCLNTFMFLVSCADNTDTACYCPDATFVKSVYDCLYAHGETDAIIAEAVAYFQGICAPYVGQNPGVATDATVTSYITVTAQPTVAPVYTTVVVDTTVVVPCTDEAGQPIPSSSTTAVINTSMTVPQVGFTTGTTGGVDVVPITSALPIVTGPAGGNGGGVPVITSNGTTVGLPTPPAGTGSIRPTTTGPVTAGSGRTAASLGLAAIAALAVAVAL</sequence>
<reference evidence="3" key="1">
    <citation type="journal article" date="2023" name="Mol. Phylogenet. Evol.">
        <title>Genome-scale phylogeny and comparative genomics of the fungal order Sordariales.</title>
        <authorList>
            <person name="Hensen N."/>
            <person name="Bonometti L."/>
            <person name="Westerberg I."/>
            <person name="Brannstrom I.O."/>
            <person name="Guillou S."/>
            <person name="Cros-Aarteil S."/>
            <person name="Calhoun S."/>
            <person name="Haridas S."/>
            <person name="Kuo A."/>
            <person name="Mondo S."/>
            <person name="Pangilinan J."/>
            <person name="Riley R."/>
            <person name="LaButti K."/>
            <person name="Andreopoulos B."/>
            <person name="Lipzen A."/>
            <person name="Chen C."/>
            <person name="Yan M."/>
            <person name="Daum C."/>
            <person name="Ng V."/>
            <person name="Clum A."/>
            <person name="Steindorff A."/>
            <person name="Ohm R.A."/>
            <person name="Martin F."/>
            <person name="Silar P."/>
            <person name="Natvig D.O."/>
            <person name="Lalanne C."/>
            <person name="Gautier V."/>
            <person name="Ament-Velasquez S.L."/>
            <person name="Kruys A."/>
            <person name="Hutchinson M.I."/>
            <person name="Powell A.J."/>
            <person name="Barry K."/>
            <person name="Miller A.N."/>
            <person name="Grigoriev I.V."/>
            <person name="Debuchy R."/>
            <person name="Gladieux P."/>
            <person name="Hiltunen Thoren M."/>
            <person name="Johannesson H."/>
        </authorList>
    </citation>
    <scope>NUCLEOTIDE SEQUENCE</scope>
    <source>
        <strain evidence="3">CBS 508.74</strain>
    </source>
</reference>
<accession>A0AAN6TM44</accession>
<evidence type="ECO:0000256" key="1">
    <source>
        <dbReference type="SAM" id="MobiDB-lite"/>
    </source>
</evidence>
<organism evidence="3 4">
    <name type="scientific">Canariomyces notabilis</name>
    <dbReference type="NCBI Taxonomy" id="2074819"/>
    <lineage>
        <taxon>Eukaryota</taxon>
        <taxon>Fungi</taxon>
        <taxon>Dikarya</taxon>
        <taxon>Ascomycota</taxon>
        <taxon>Pezizomycotina</taxon>
        <taxon>Sordariomycetes</taxon>
        <taxon>Sordariomycetidae</taxon>
        <taxon>Sordariales</taxon>
        <taxon>Chaetomiaceae</taxon>
        <taxon>Canariomyces</taxon>
    </lineage>
</organism>
<name>A0AAN6TM44_9PEZI</name>
<evidence type="ECO:0000313" key="4">
    <source>
        <dbReference type="Proteomes" id="UP001302812"/>
    </source>
</evidence>
<evidence type="ECO:0000313" key="3">
    <source>
        <dbReference type="EMBL" id="KAK4116985.1"/>
    </source>
</evidence>
<dbReference type="Proteomes" id="UP001302812">
    <property type="component" value="Unassembled WGS sequence"/>
</dbReference>
<protein>
    <recommendedName>
        <fullName evidence="5">Extracellular membrane protein CFEM domain-containing protein</fullName>
    </recommendedName>
</protein>
<dbReference type="GeneID" id="89937444"/>
<feature type="region of interest" description="Disordered" evidence="1">
    <location>
        <begin position="186"/>
        <end position="312"/>
    </location>
</feature>
<dbReference type="EMBL" id="MU853332">
    <property type="protein sequence ID" value="KAK4116985.1"/>
    <property type="molecule type" value="Genomic_DNA"/>
</dbReference>